<dbReference type="GO" id="GO:0006352">
    <property type="term" value="P:DNA-templated transcription initiation"/>
    <property type="evidence" value="ECO:0007669"/>
    <property type="project" value="InterPro"/>
</dbReference>
<dbReference type="CDD" id="cd06171">
    <property type="entry name" value="Sigma70_r4"/>
    <property type="match status" value="1"/>
</dbReference>
<dbReference type="PANTHER" id="PTHR43133">
    <property type="entry name" value="RNA POLYMERASE ECF-TYPE SIGMA FACTO"/>
    <property type="match status" value="1"/>
</dbReference>
<feature type="domain" description="RNA polymerase sigma factor 70 region 4 type 2" evidence="6">
    <location>
        <begin position="122"/>
        <end position="174"/>
    </location>
</feature>
<dbReference type="InterPro" id="IPR039425">
    <property type="entry name" value="RNA_pol_sigma-70-like"/>
</dbReference>
<dbReference type="Gene3D" id="1.10.10.10">
    <property type="entry name" value="Winged helix-like DNA-binding domain superfamily/Winged helix DNA-binding domain"/>
    <property type="match status" value="1"/>
</dbReference>
<sequence length="189" mass="22464">MIAYSEQREEILLQLVKEDDYQAFEELYARHFDLLIGYAYNVTRDKHVAKDIIQEIFTWFWSNRSLWKLTTCKGYLLTAVKYKAVSYFRSCKAQDVFFQQIRSIPSKYQDDSLYFEAKQLKELIESLVETLPDRCKEVFKLSRLEYYSNKEIAKKMGISEKTVEAQMTIALKRLKGSLGNCYFLLFFLI</sequence>
<dbReference type="EMBL" id="ATDL01000015">
    <property type="protein sequence ID" value="ERJ58873.1"/>
    <property type="molecule type" value="Genomic_DNA"/>
</dbReference>
<proteinExistence type="inferred from homology"/>
<keyword evidence="8" id="KW-1185">Reference proteome</keyword>
<keyword evidence="3" id="KW-0731">Sigma factor</keyword>
<dbReference type="Gene3D" id="1.10.1740.10">
    <property type="match status" value="1"/>
</dbReference>
<dbReference type="InterPro" id="IPR014284">
    <property type="entry name" value="RNA_pol_sigma-70_dom"/>
</dbReference>
<dbReference type="InterPro" id="IPR014327">
    <property type="entry name" value="RNA_pol_sigma70_bacteroid"/>
</dbReference>
<dbReference type="Pfam" id="PF04542">
    <property type="entry name" value="Sigma70_r2"/>
    <property type="match status" value="1"/>
</dbReference>
<dbReference type="GO" id="GO:0003677">
    <property type="term" value="F:DNA binding"/>
    <property type="evidence" value="ECO:0007669"/>
    <property type="project" value="InterPro"/>
</dbReference>
<dbReference type="OrthoDB" id="654988at2"/>
<protein>
    <recommendedName>
        <fullName evidence="9">HTH luxR-type domain-containing protein</fullName>
    </recommendedName>
</protein>
<name>U2J880_9SPHI</name>
<dbReference type="Proteomes" id="UP000016584">
    <property type="component" value="Unassembled WGS sequence"/>
</dbReference>
<evidence type="ECO:0008006" key="9">
    <source>
        <dbReference type="Google" id="ProtNLM"/>
    </source>
</evidence>
<evidence type="ECO:0000256" key="4">
    <source>
        <dbReference type="ARBA" id="ARBA00023163"/>
    </source>
</evidence>
<comment type="similarity">
    <text evidence="1">Belongs to the sigma-70 factor family. ECF subfamily.</text>
</comment>
<dbReference type="NCBIfam" id="TIGR02937">
    <property type="entry name" value="sigma70-ECF"/>
    <property type="match status" value="1"/>
</dbReference>
<dbReference type="InterPro" id="IPR013249">
    <property type="entry name" value="RNA_pol_sigma70_r4_t2"/>
</dbReference>
<evidence type="ECO:0000259" key="5">
    <source>
        <dbReference type="Pfam" id="PF04542"/>
    </source>
</evidence>
<gene>
    <name evidence="7" type="ORF">M472_08830</name>
</gene>
<dbReference type="InterPro" id="IPR013325">
    <property type="entry name" value="RNA_pol_sigma_r2"/>
</dbReference>
<dbReference type="AlphaFoldDB" id="U2J880"/>
<accession>U2J880</accession>
<dbReference type="eggNOG" id="COG1595">
    <property type="taxonomic scope" value="Bacteria"/>
</dbReference>
<dbReference type="InterPro" id="IPR013324">
    <property type="entry name" value="RNA_pol_sigma_r3/r4-like"/>
</dbReference>
<dbReference type="PANTHER" id="PTHR43133:SF46">
    <property type="entry name" value="RNA POLYMERASE SIGMA-70 FACTOR ECF SUBFAMILY"/>
    <property type="match status" value="1"/>
</dbReference>
<reference evidence="7 8" key="1">
    <citation type="journal article" date="2013" name="Genome Announc.">
        <title>The Draft Genome Sequence of Sphingomonas paucimobilis Strain HER1398 (Proteobacteria), Host to the Giant PAU Phage, Indicates That It Is a Member of the Genus Sphingobacterium (Bacteroidetes).</title>
        <authorList>
            <person name="White R.A.III."/>
            <person name="Suttle C.A."/>
        </authorList>
    </citation>
    <scope>NUCLEOTIDE SEQUENCE [LARGE SCALE GENOMIC DNA]</scope>
    <source>
        <strain evidence="7 8">HER1398</strain>
    </source>
</reference>
<evidence type="ECO:0000313" key="7">
    <source>
        <dbReference type="EMBL" id="ERJ58873.1"/>
    </source>
</evidence>
<evidence type="ECO:0000256" key="1">
    <source>
        <dbReference type="ARBA" id="ARBA00010641"/>
    </source>
</evidence>
<dbReference type="SUPFAM" id="SSF88946">
    <property type="entry name" value="Sigma2 domain of RNA polymerase sigma factors"/>
    <property type="match status" value="1"/>
</dbReference>
<dbReference type="RefSeq" id="WP_021070366.1">
    <property type="nucleotide sequence ID" value="NZ_ATDL01000015.1"/>
</dbReference>
<dbReference type="SUPFAM" id="SSF88659">
    <property type="entry name" value="Sigma3 and sigma4 domains of RNA polymerase sigma factors"/>
    <property type="match status" value="1"/>
</dbReference>
<dbReference type="InterPro" id="IPR036388">
    <property type="entry name" value="WH-like_DNA-bd_sf"/>
</dbReference>
<dbReference type="GO" id="GO:0016987">
    <property type="term" value="F:sigma factor activity"/>
    <property type="evidence" value="ECO:0007669"/>
    <property type="project" value="UniProtKB-KW"/>
</dbReference>
<evidence type="ECO:0000259" key="6">
    <source>
        <dbReference type="Pfam" id="PF08281"/>
    </source>
</evidence>
<dbReference type="STRING" id="1346330.M472_08830"/>
<keyword evidence="2" id="KW-0805">Transcription regulation</keyword>
<dbReference type="InterPro" id="IPR007627">
    <property type="entry name" value="RNA_pol_sigma70_r2"/>
</dbReference>
<organism evidence="7 8">
    <name type="scientific">Sphingobacterium paucimobilis HER1398</name>
    <dbReference type="NCBI Taxonomy" id="1346330"/>
    <lineage>
        <taxon>Bacteria</taxon>
        <taxon>Pseudomonadati</taxon>
        <taxon>Bacteroidota</taxon>
        <taxon>Sphingobacteriia</taxon>
        <taxon>Sphingobacteriales</taxon>
        <taxon>Sphingobacteriaceae</taxon>
        <taxon>Sphingobacterium</taxon>
    </lineage>
</organism>
<evidence type="ECO:0000313" key="8">
    <source>
        <dbReference type="Proteomes" id="UP000016584"/>
    </source>
</evidence>
<keyword evidence="4" id="KW-0804">Transcription</keyword>
<feature type="domain" description="RNA polymerase sigma-70 region 2" evidence="5">
    <location>
        <begin position="27"/>
        <end position="90"/>
    </location>
</feature>
<dbReference type="PATRIC" id="fig|1346330.5.peg.2204"/>
<comment type="caution">
    <text evidence="7">The sequence shown here is derived from an EMBL/GenBank/DDBJ whole genome shotgun (WGS) entry which is preliminary data.</text>
</comment>
<evidence type="ECO:0000256" key="3">
    <source>
        <dbReference type="ARBA" id="ARBA00023082"/>
    </source>
</evidence>
<dbReference type="Pfam" id="PF08281">
    <property type="entry name" value="Sigma70_r4_2"/>
    <property type="match status" value="1"/>
</dbReference>
<evidence type="ECO:0000256" key="2">
    <source>
        <dbReference type="ARBA" id="ARBA00023015"/>
    </source>
</evidence>
<dbReference type="NCBIfam" id="TIGR02985">
    <property type="entry name" value="Sig70_bacteroi1"/>
    <property type="match status" value="1"/>
</dbReference>